<name>A0A699TCC5_TANCI</name>
<dbReference type="EMBL" id="BKCJ011225921">
    <property type="protein sequence ID" value="GFD06586.1"/>
    <property type="molecule type" value="Genomic_DNA"/>
</dbReference>
<dbReference type="AlphaFoldDB" id="A0A699TCC5"/>
<dbReference type="InterPro" id="IPR004314">
    <property type="entry name" value="Neprosin"/>
</dbReference>
<evidence type="ECO:0000313" key="2">
    <source>
        <dbReference type="EMBL" id="GFD06586.1"/>
    </source>
</evidence>
<feature type="domain" description="Neprosin PEP catalytic" evidence="1">
    <location>
        <begin position="1"/>
        <end position="105"/>
    </location>
</feature>
<dbReference type="PROSITE" id="PS52045">
    <property type="entry name" value="NEPROSIN_PEP_CD"/>
    <property type="match status" value="1"/>
</dbReference>
<dbReference type="PANTHER" id="PTHR31589:SF223">
    <property type="entry name" value="PROTEIN, PUTATIVE (DUF239)-RELATED"/>
    <property type="match status" value="1"/>
</dbReference>
<sequence>HAIGYVTPGKVYGAKARLNVWAPNVVGNDFSISQIWVIADVSNHGVNTVEAGWHPDGYNSGCYNLLCPGFVQISSRVGLGAAFGPVSKYNGQQYESVFMIWKVNT</sequence>
<dbReference type="PANTHER" id="PTHR31589">
    <property type="entry name" value="PROTEIN, PUTATIVE (DUF239)-RELATED-RELATED"/>
    <property type="match status" value="1"/>
</dbReference>
<dbReference type="InterPro" id="IPR053168">
    <property type="entry name" value="Glutamic_endopeptidase"/>
</dbReference>
<protein>
    <recommendedName>
        <fullName evidence="1">Neprosin PEP catalytic domain-containing protein</fullName>
    </recommendedName>
</protein>
<evidence type="ECO:0000259" key="1">
    <source>
        <dbReference type="PROSITE" id="PS52045"/>
    </source>
</evidence>
<accession>A0A699TCC5</accession>
<organism evidence="2">
    <name type="scientific">Tanacetum cinerariifolium</name>
    <name type="common">Dalmatian daisy</name>
    <name type="synonym">Chrysanthemum cinerariifolium</name>
    <dbReference type="NCBI Taxonomy" id="118510"/>
    <lineage>
        <taxon>Eukaryota</taxon>
        <taxon>Viridiplantae</taxon>
        <taxon>Streptophyta</taxon>
        <taxon>Embryophyta</taxon>
        <taxon>Tracheophyta</taxon>
        <taxon>Spermatophyta</taxon>
        <taxon>Magnoliopsida</taxon>
        <taxon>eudicotyledons</taxon>
        <taxon>Gunneridae</taxon>
        <taxon>Pentapetalae</taxon>
        <taxon>asterids</taxon>
        <taxon>campanulids</taxon>
        <taxon>Asterales</taxon>
        <taxon>Asteraceae</taxon>
        <taxon>Asteroideae</taxon>
        <taxon>Anthemideae</taxon>
        <taxon>Anthemidinae</taxon>
        <taxon>Tanacetum</taxon>
    </lineage>
</organism>
<proteinExistence type="predicted"/>
<feature type="non-terminal residue" evidence="2">
    <location>
        <position position="1"/>
    </location>
</feature>
<reference evidence="2" key="1">
    <citation type="journal article" date="2019" name="Sci. Rep.">
        <title>Draft genome of Tanacetum cinerariifolium, the natural source of mosquito coil.</title>
        <authorList>
            <person name="Yamashiro T."/>
            <person name="Shiraishi A."/>
            <person name="Satake H."/>
            <person name="Nakayama K."/>
        </authorList>
    </citation>
    <scope>NUCLEOTIDE SEQUENCE</scope>
</reference>
<comment type="caution">
    <text evidence="2">The sequence shown here is derived from an EMBL/GenBank/DDBJ whole genome shotgun (WGS) entry which is preliminary data.</text>
</comment>
<gene>
    <name evidence="2" type="ORF">Tci_878555</name>
</gene>
<dbReference type="Pfam" id="PF03080">
    <property type="entry name" value="Neprosin"/>
    <property type="match status" value="1"/>
</dbReference>